<name>A0ABU7DQM4_9TELE</name>
<accession>A0ABU7DQM4</accession>
<organism evidence="1 2">
    <name type="scientific">Characodon lateralis</name>
    <dbReference type="NCBI Taxonomy" id="208331"/>
    <lineage>
        <taxon>Eukaryota</taxon>
        <taxon>Metazoa</taxon>
        <taxon>Chordata</taxon>
        <taxon>Craniata</taxon>
        <taxon>Vertebrata</taxon>
        <taxon>Euteleostomi</taxon>
        <taxon>Actinopterygii</taxon>
        <taxon>Neopterygii</taxon>
        <taxon>Teleostei</taxon>
        <taxon>Neoteleostei</taxon>
        <taxon>Acanthomorphata</taxon>
        <taxon>Ovalentaria</taxon>
        <taxon>Atherinomorphae</taxon>
        <taxon>Cyprinodontiformes</taxon>
        <taxon>Goodeidae</taxon>
        <taxon>Characodon</taxon>
    </lineage>
</organism>
<keyword evidence="2" id="KW-1185">Reference proteome</keyword>
<evidence type="ECO:0000313" key="1">
    <source>
        <dbReference type="EMBL" id="MED6276715.1"/>
    </source>
</evidence>
<evidence type="ECO:0000313" key="2">
    <source>
        <dbReference type="Proteomes" id="UP001352852"/>
    </source>
</evidence>
<gene>
    <name evidence="1" type="ORF">CHARACLAT_005764</name>
</gene>
<protein>
    <submittedName>
        <fullName evidence="1">Uncharacterized protein</fullName>
    </submittedName>
</protein>
<reference evidence="1 2" key="1">
    <citation type="submission" date="2021-06" db="EMBL/GenBank/DDBJ databases">
        <authorList>
            <person name="Palmer J.M."/>
        </authorList>
    </citation>
    <scope>NUCLEOTIDE SEQUENCE [LARGE SCALE GENOMIC DNA]</scope>
    <source>
        <strain evidence="1 2">CL_MEX2019</strain>
        <tissue evidence="1">Muscle</tissue>
    </source>
</reference>
<sequence>MELTNLRPLSQASSTPKEVIIDLALELTPQTAGSSTPVGLQALCTITWARCAIRDATEEAGRVNRHEGIQHAVPWQRRGGWHHQCDIEKTSLTKGIRKQMDLAMESLQ</sequence>
<dbReference type="Proteomes" id="UP001352852">
    <property type="component" value="Unassembled WGS sequence"/>
</dbReference>
<comment type="caution">
    <text evidence="1">The sequence shown here is derived from an EMBL/GenBank/DDBJ whole genome shotgun (WGS) entry which is preliminary data.</text>
</comment>
<dbReference type="EMBL" id="JAHUTJ010033077">
    <property type="protein sequence ID" value="MED6276715.1"/>
    <property type="molecule type" value="Genomic_DNA"/>
</dbReference>
<proteinExistence type="predicted"/>